<dbReference type="RefSeq" id="WP_329338188.1">
    <property type="nucleotide sequence ID" value="NZ_BAAAZX010000016.1"/>
</dbReference>
<feature type="compositionally biased region" description="Low complexity" evidence="1">
    <location>
        <begin position="114"/>
        <end position="140"/>
    </location>
</feature>
<proteinExistence type="predicted"/>
<feature type="region of interest" description="Disordered" evidence="1">
    <location>
        <begin position="1"/>
        <end position="36"/>
    </location>
</feature>
<feature type="compositionally biased region" description="Gly residues" evidence="1">
    <location>
        <begin position="81"/>
        <end position="109"/>
    </location>
</feature>
<accession>A0ABP7S7I6</accession>
<evidence type="ECO:0000313" key="4">
    <source>
        <dbReference type="Proteomes" id="UP001500456"/>
    </source>
</evidence>
<evidence type="ECO:0000256" key="1">
    <source>
        <dbReference type="SAM" id="MobiDB-lite"/>
    </source>
</evidence>
<dbReference type="Proteomes" id="UP001500456">
    <property type="component" value="Unassembled WGS sequence"/>
</dbReference>
<keyword evidence="4" id="KW-1185">Reference proteome</keyword>
<evidence type="ECO:0000313" key="3">
    <source>
        <dbReference type="EMBL" id="GAA4007457.1"/>
    </source>
</evidence>
<gene>
    <name evidence="3" type="ORF">GCM10022232_54530</name>
</gene>
<feature type="region of interest" description="Disordered" evidence="1">
    <location>
        <begin position="80"/>
        <end position="140"/>
    </location>
</feature>
<reference evidence="4" key="1">
    <citation type="journal article" date="2019" name="Int. J. Syst. Evol. Microbiol.">
        <title>The Global Catalogue of Microorganisms (GCM) 10K type strain sequencing project: providing services to taxonomists for standard genome sequencing and annotation.</title>
        <authorList>
            <consortium name="The Broad Institute Genomics Platform"/>
            <consortium name="The Broad Institute Genome Sequencing Center for Infectious Disease"/>
            <person name="Wu L."/>
            <person name="Ma J."/>
        </authorList>
    </citation>
    <scope>NUCLEOTIDE SEQUENCE [LARGE SCALE GENOMIC DNA]</scope>
    <source>
        <strain evidence="4">JCM 16924</strain>
    </source>
</reference>
<keyword evidence="2" id="KW-0812">Transmembrane</keyword>
<comment type="caution">
    <text evidence="3">The sequence shown here is derived from an EMBL/GenBank/DDBJ whole genome shotgun (WGS) entry which is preliminary data.</text>
</comment>
<protein>
    <submittedName>
        <fullName evidence="3">Uncharacterized protein</fullName>
    </submittedName>
</protein>
<organism evidence="3 4">
    <name type="scientific">Streptomyces plumbiresistens</name>
    <dbReference type="NCBI Taxonomy" id="511811"/>
    <lineage>
        <taxon>Bacteria</taxon>
        <taxon>Bacillati</taxon>
        <taxon>Actinomycetota</taxon>
        <taxon>Actinomycetes</taxon>
        <taxon>Kitasatosporales</taxon>
        <taxon>Streptomycetaceae</taxon>
        <taxon>Streptomyces</taxon>
    </lineage>
</organism>
<evidence type="ECO:0000256" key="2">
    <source>
        <dbReference type="SAM" id="Phobius"/>
    </source>
</evidence>
<dbReference type="EMBL" id="BAAAZX010000016">
    <property type="protein sequence ID" value="GAA4007457.1"/>
    <property type="molecule type" value="Genomic_DNA"/>
</dbReference>
<feature type="transmembrane region" description="Helical" evidence="2">
    <location>
        <begin position="47"/>
        <end position="71"/>
    </location>
</feature>
<keyword evidence="2" id="KW-0472">Membrane</keyword>
<keyword evidence="2" id="KW-1133">Transmembrane helix</keyword>
<name>A0ABP7S7I6_9ACTN</name>
<sequence length="140" mass="13559">MHSEPAIENRAAAVVRGRRRKRGNGSPTEGPVFVDNSGRRSKALRRIGLLVGVVCLGYAVVLGMAFMGVGISVNPSSLVPFGGGGGGGSGAGPGGTGPGGYQPQGGIGDRGVRPSGAPSALPSVSPSAIPSVTAAPSAAS</sequence>